<organism evidence="2">
    <name type="scientific">Tanacetum cinerariifolium</name>
    <name type="common">Dalmatian daisy</name>
    <name type="synonym">Chrysanthemum cinerariifolium</name>
    <dbReference type="NCBI Taxonomy" id="118510"/>
    <lineage>
        <taxon>Eukaryota</taxon>
        <taxon>Viridiplantae</taxon>
        <taxon>Streptophyta</taxon>
        <taxon>Embryophyta</taxon>
        <taxon>Tracheophyta</taxon>
        <taxon>Spermatophyta</taxon>
        <taxon>Magnoliopsida</taxon>
        <taxon>eudicotyledons</taxon>
        <taxon>Gunneridae</taxon>
        <taxon>Pentapetalae</taxon>
        <taxon>asterids</taxon>
        <taxon>campanulids</taxon>
        <taxon>Asterales</taxon>
        <taxon>Asteraceae</taxon>
        <taxon>Asteroideae</taxon>
        <taxon>Anthemideae</taxon>
        <taxon>Anthemidinae</taxon>
        <taxon>Tanacetum</taxon>
    </lineage>
</organism>
<feature type="region of interest" description="Disordered" evidence="1">
    <location>
        <begin position="83"/>
        <end position="107"/>
    </location>
</feature>
<sequence length="107" mass="12644">MSNLLAEFFERRKKQLEKERAETIRSKPPTKTQLRNLMMTYLKHTGRFTHAQLKSRIFKGIQKLYNKEQKWIDAFVLVGSEEDEKRIGSRKKRAAGSSLRHKSPKIL</sequence>
<feature type="compositionally biased region" description="Basic residues" evidence="1">
    <location>
        <begin position="88"/>
        <end position="107"/>
    </location>
</feature>
<feature type="non-terminal residue" evidence="2">
    <location>
        <position position="107"/>
    </location>
</feature>
<comment type="caution">
    <text evidence="2">The sequence shown here is derived from an EMBL/GenBank/DDBJ whole genome shotgun (WGS) entry which is preliminary data.</text>
</comment>
<dbReference type="AlphaFoldDB" id="A0A699WF94"/>
<proteinExistence type="predicted"/>
<reference evidence="2" key="1">
    <citation type="journal article" date="2019" name="Sci. Rep.">
        <title>Draft genome of Tanacetum cinerariifolium, the natural source of mosquito coil.</title>
        <authorList>
            <person name="Yamashiro T."/>
            <person name="Shiraishi A."/>
            <person name="Satake H."/>
            <person name="Nakayama K."/>
        </authorList>
    </citation>
    <scope>NUCLEOTIDE SEQUENCE</scope>
</reference>
<evidence type="ECO:0000313" key="2">
    <source>
        <dbReference type="EMBL" id="GFD45583.1"/>
    </source>
</evidence>
<gene>
    <name evidence="2" type="ORF">Tci_917552</name>
</gene>
<evidence type="ECO:0000256" key="1">
    <source>
        <dbReference type="SAM" id="MobiDB-lite"/>
    </source>
</evidence>
<protein>
    <submittedName>
        <fullName evidence="2">Uncharacterized protein</fullName>
    </submittedName>
</protein>
<accession>A0A699WF94</accession>
<dbReference type="EMBL" id="BKCJ011652460">
    <property type="protein sequence ID" value="GFD45583.1"/>
    <property type="molecule type" value="Genomic_DNA"/>
</dbReference>
<name>A0A699WF94_TANCI</name>